<gene>
    <name evidence="2" type="ORF">Q9L58_001964</name>
</gene>
<proteinExistence type="predicted"/>
<organism evidence="2 3">
    <name type="scientific">Discina gigas</name>
    <dbReference type="NCBI Taxonomy" id="1032678"/>
    <lineage>
        <taxon>Eukaryota</taxon>
        <taxon>Fungi</taxon>
        <taxon>Dikarya</taxon>
        <taxon>Ascomycota</taxon>
        <taxon>Pezizomycotina</taxon>
        <taxon>Pezizomycetes</taxon>
        <taxon>Pezizales</taxon>
        <taxon>Discinaceae</taxon>
        <taxon>Discina</taxon>
    </lineage>
</organism>
<reference evidence="2 3" key="1">
    <citation type="submission" date="2024-02" db="EMBL/GenBank/DDBJ databases">
        <title>Discinaceae phylogenomics.</title>
        <authorList>
            <person name="Dirks A.C."/>
            <person name="James T.Y."/>
        </authorList>
    </citation>
    <scope>NUCLEOTIDE SEQUENCE [LARGE SCALE GENOMIC DNA]</scope>
    <source>
        <strain evidence="2 3">ACD0624</strain>
    </source>
</reference>
<protein>
    <submittedName>
        <fullName evidence="2">Uncharacterized protein</fullName>
    </submittedName>
</protein>
<keyword evidence="3" id="KW-1185">Reference proteome</keyword>
<sequence>MSRATRTLRAQLHLSCRQWTRIKAHISTILHPTSRGLHSAGEHWTAWFHNLVLELAIPLLLYSDSFQEWVREACRREALRLHSQSGIKHQEGIRRGVVAVRPARAAPRPFFDRVRDARGTVIRVKPESNSIASNTAGLLHESKFQLPHDTFQPPHDVVKSELDSDLAWNGMLPHIRDMPLHVKSESEAPGFGPVPGHNRAHGGGSNSKVVKSGGELICPQRVFPGVATREPAGRVEERGWET</sequence>
<evidence type="ECO:0000313" key="2">
    <source>
        <dbReference type="EMBL" id="KAL0639082.1"/>
    </source>
</evidence>
<comment type="caution">
    <text evidence="2">The sequence shown here is derived from an EMBL/GenBank/DDBJ whole genome shotgun (WGS) entry which is preliminary data.</text>
</comment>
<name>A0ABR3GT38_9PEZI</name>
<evidence type="ECO:0000313" key="3">
    <source>
        <dbReference type="Proteomes" id="UP001447188"/>
    </source>
</evidence>
<evidence type="ECO:0000256" key="1">
    <source>
        <dbReference type="SAM" id="MobiDB-lite"/>
    </source>
</evidence>
<dbReference type="Proteomes" id="UP001447188">
    <property type="component" value="Unassembled WGS sequence"/>
</dbReference>
<dbReference type="EMBL" id="JBBBZM010000015">
    <property type="protein sequence ID" value="KAL0639082.1"/>
    <property type="molecule type" value="Genomic_DNA"/>
</dbReference>
<accession>A0ABR3GT38</accession>
<feature type="region of interest" description="Disordered" evidence="1">
    <location>
        <begin position="186"/>
        <end position="210"/>
    </location>
</feature>